<evidence type="ECO:0000256" key="1">
    <source>
        <dbReference type="SAM" id="MobiDB-lite"/>
    </source>
</evidence>
<protein>
    <submittedName>
        <fullName evidence="2">Uncharacterized protein</fullName>
    </submittedName>
</protein>
<feature type="compositionally biased region" description="Basic and acidic residues" evidence="1">
    <location>
        <begin position="262"/>
        <end position="276"/>
    </location>
</feature>
<dbReference type="AlphaFoldDB" id="A0A1J6IF88"/>
<dbReference type="Proteomes" id="UP000187609">
    <property type="component" value="Unassembled WGS sequence"/>
</dbReference>
<feature type="region of interest" description="Disordered" evidence="1">
    <location>
        <begin position="201"/>
        <end position="248"/>
    </location>
</feature>
<proteinExistence type="predicted"/>
<feature type="region of interest" description="Disordered" evidence="1">
    <location>
        <begin position="260"/>
        <end position="321"/>
    </location>
</feature>
<evidence type="ECO:0000313" key="3">
    <source>
        <dbReference type="Proteomes" id="UP000187609"/>
    </source>
</evidence>
<feature type="compositionally biased region" description="Basic and acidic residues" evidence="1">
    <location>
        <begin position="312"/>
        <end position="321"/>
    </location>
</feature>
<keyword evidence="3" id="KW-1185">Reference proteome</keyword>
<feature type="compositionally biased region" description="Polar residues" evidence="1">
    <location>
        <begin position="80"/>
        <end position="91"/>
    </location>
</feature>
<dbReference type="Gramene" id="OIS99183">
    <property type="protein sequence ID" value="OIS99183"/>
    <property type="gene ID" value="A4A49_04612"/>
</dbReference>
<evidence type="ECO:0000313" key="2">
    <source>
        <dbReference type="EMBL" id="OIS99183.1"/>
    </source>
</evidence>
<name>A0A1J6IF88_NICAT</name>
<feature type="compositionally biased region" description="Polar residues" evidence="1">
    <location>
        <begin position="234"/>
        <end position="245"/>
    </location>
</feature>
<dbReference type="EMBL" id="MJEQ01037190">
    <property type="protein sequence ID" value="OIS99183.1"/>
    <property type="molecule type" value="Genomic_DNA"/>
</dbReference>
<feature type="compositionally biased region" description="Basic and acidic residues" evidence="1">
    <location>
        <begin position="290"/>
        <end position="300"/>
    </location>
</feature>
<comment type="caution">
    <text evidence="2">The sequence shown here is derived from an EMBL/GenBank/DDBJ whole genome shotgun (WGS) entry which is preliminary data.</text>
</comment>
<accession>A0A1J6IF88</accession>
<feature type="region of interest" description="Disordered" evidence="1">
    <location>
        <begin position="64"/>
        <end position="91"/>
    </location>
</feature>
<reference evidence="2" key="1">
    <citation type="submission" date="2016-11" db="EMBL/GenBank/DDBJ databases">
        <title>The genome of Nicotiana attenuata.</title>
        <authorList>
            <person name="Xu S."/>
            <person name="Brockmoeller T."/>
            <person name="Gaquerel E."/>
            <person name="Navarro A."/>
            <person name="Kuhl H."/>
            <person name="Gase K."/>
            <person name="Ling Z."/>
            <person name="Zhou W."/>
            <person name="Kreitzer C."/>
            <person name="Stanke M."/>
            <person name="Tang H."/>
            <person name="Lyons E."/>
            <person name="Pandey P."/>
            <person name="Pandey S.P."/>
            <person name="Timmermann B."/>
            <person name="Baldwin I.T."/>
        </authorList>
    </citation>
    <scope>NUCLEOTIDE SEQUENCE [LARGE SCALE GENOMIC DNA]</scope>
    <source>
        <strain evidence="2">UT</strain>
    </source>
</reference>
<organism evidence="2 3">
    <name type="scientific">Nicotiana attenuata</name>
    <name type="common">Coyote tobacco</name>
    <dbReference type="NCBI Taxonomy" id="49451"/>
    <lineage>
        <taxon>Eukaryota</taxon>
        <taxon>Viridiplantae</taxon>
        <taxon>Streptophyta</taxon>
        <taxon>Embryophyta</taxon>
        <taxon>Tracheophyta</taxon>
        <taxon>Spermatophyta</taxon>
        <taxon>Magnoliopsida</taxon>
        <taxon>eudicotyledons</taxon>
        <taxon>Gunneridae</taxon>
        <taxon>Pentapetalae</taxon>
        <taxon>asterids</taxon>
        <taxon>lamiids</taxon>
        <taxon>Solanales</taxon>
        <taxon>Solanaceae</taxon>
        <taxon>Nicotianoideae</taxon>
        <taxon>Nicotianeae</taxon>
        <taxon>Nicotiana</taxon>
    </lineage>
</organism>
<sequence length="321" mass="33570">MVDNIAKKTVVEQNRVEHEVNNSVADDRVGKETSVSKNSAILNCPNATDGIAGPKNSIVAATAGVSKGPGAGQKSVEAGHQTSKGQGTTSVQKLTEATGVLAIKDGQVTADSHKEPATQVVKISTDQALSVHDCAMKKTGQSQQNYLATAGAMQADVDQGKNNMVPGDQISVGQDKIGVGAVGTTTPTGAKANEIKDALHDFSDHDTPKQPATTPIKSDTGSNNWKVVNKSPRNKQTPSLQNQIVPSKAIGVSNSFDALVNEGEHVSEERQMDGETRPVAGKTNSTGSEKQQKNAKDSVRLEIASGGNHTGSYDDEHNSKK</sequence>
<gene>
    <name evidence="2" type="ORF">A4A49_04612</name>
</gene>
<feature type="compositionally biased region" description="Polar residues" evidence="1">
    <location>
        <begin position="210"/>
        <end position="226"/>
    </location>
</feature>